<accession>A0ACD4D4F4</accession>
<evidence type="ECO:0000313" key="1">
    <source>
        <dbReference type="EMBL" id="UXN60801.1"/>
    </source>
</evidence>
<evidence type="ECO:0000313" key="2">
    <source>
        <dbReference type="Proteomes" id="UP001061991"/>
    </source>
</evidence>
<sequence length="180" mass="20547">MKNFLKVILWLALLGTPTIARSQSPDPDILTIERAPGETATYTEKQLRSGFDLHERTTATPWSRKGQKTSFRGPWLKDILARSHLADVKDFEIVAYNDFIARVTSKEIDAFSPMVAIEQQCVEEDRTSGLCKDGQLYRPLSIDDGGPFYLVWPLNDLPSSYILSRKSIWVWFVVNVRPTR</sequence>
<dbReference type="Proteomes" id="UP001061991">
    <property type="component" value="Chromosome"/>
</dbReference>
<keyword evidence="2" id="KW-1185">Reference proteome</keyword>
<dbReference type="EMBL" id="CP104973">
    <property type="protein sequence ID" value="UXN60801.1"/>
    <property type="molecule type" value="Genomic_DNA"/>
</dbReference>
<proteinExistence type="predicted"/>
<organism evidence="1 2">
    <name type="scientific">Phyllobacterium zundukense</name>
    <dbReference type="NCBI Taxonomy" id="1867719"/>
    <lineage>
        <taxon>Bacteria</taxon>
        <taxon>Pseudomonadati</taxon>
        <taxon>Pseudomonadota</taxon>
        <taxon>Alphaproteobacteria</taxon>
        <taxon>Hyphomicrobiales</taxon>
        <taxon>Phyllobacteriaceae</taxon>
        <taxon>Phyllobacterium</taxon>
    </lineage>
</organism>
<gene>
    <name evidence="1" type="ORF">N8E88_30780</name>
</gene>
<reference evidence="1" key="1">
    <citation type="submission" date="2022-09" db="EMBL/GenBank/DDBJ databases">
        <title>Interaction between co-microsymbionts with complementary sets of symbiotic genes in legume-rhizobium systems.</title>
        <authorList>
            <person name="Safronova V."/>
            <person name="Sazanova A."/>
            <person name="Afonin A."/>
            <person name="Chirak E."/>
        </authorList>
    </citation>
    <scope>NUCLEOTIDE SEQUENCE</scope>
    <source>
        <strain evidence="1">A18/3m</strain>
    </source>
</reference>
<name>A0ACD4D4F4_9HYPH</name>
<protein>
    <submittedName>
        <fullName evidence="1">Uncharacterized protein</fullName>
    </submittedName>
</protein>